<dbReference type="Proteomes" id="UP000195221">
    <property type="component" value="Unassembled WGS sequence"/>
</dbReference>
<accession>A0A242N0F6</accession>
<dbReference type="AlphaFoldDB" id="A0A242N0F6"/>
<comment type="caution">
    <text evidence="1">The sequence shown here is derived from an EMBL/GenBank/DDBJ whole genome shotgun (WGS) entry which is preliminary data.</text>
</comment>
<sequence length="77" mass="8022">MLTYSPETDAINIHSVSTSAVAAVTATALLAPVFLDEHGHALNDEFARRLGAGLLAMLAVTNPELKPFISTTASPMA</sequence>
<evidence type="ECO:0000313" key="2">
    <source>
        <dbReference type="Proteomes" id="UP000195221"/>
    </source>
</evidence>
<gene>
    <name evidence="1" type="ORF">PAMC26577_09215</name>
</gene>
<protein>
    <submittedName>
        <fullName evidence="1">Uncharacterized protein</fullName>
    </submittedName>
</protein>
<dbReference type="EMBL" id="NBTZ01000033">
    <property type="protein sequence ID" value="OTP77135.1"/>
    <property type="molecule type" value="Genomic_DNA"/>
</dbReference>
<reference evidence="1 2" key="1">
    <citation type="submission" date="2017-03" db="EMBL/GenBank/DDBJ databases">
        <title>Genome analysis of strain PAMC 26577.</title>
        <authorList>
            <person name="Oh H.-M."/>
            <person name="Yang J.-A."/>
        </authorList>
    </citation>
    <scope>NUCLEOTIDE SEQUENCE [LARGE SCALE GENOMIC DNA]</scope>
    <source>
        <strain evidence="1 2">PAMC 26577</strain>
    </source>
</reference>
<name>A0A242N0F6_CABSO</name>
<proteinExistence type="predicted"/>
<organism evidence="1 2">
    <name type="scientific">Caballeronia sordidicola</name>
    <name type="common">Burkholderia sordidicola</name>
    <dbReference type="NCBI Taxonomy" id="196367"/>
    <lineage>
        <taxon>Bacteria</taxon>
        <taxon>Pseudomonadati</taxon>
        <taxon>Pseudomonadota</taxon>
        <taxon>Betaproteobacteria</taxon>
        <taxon>Burkholderiales</taxon>
        <taxon>Burkholderiaceae</taxon>
        <taxon>Caballeronia</taxon>
    </lineage>
</organism>
<evidence type="ECO:0000313" key="1">
    <source>
        <dbReference type="EMBL" id="OTP77135.1"/>
    </source>
</evidence>